<organism evidence="1">
    <name type="scientific">Brassica oleracea</name>
    <name type="common">Wild cabbage</name>
    <dbReference type="NCBI Taxonomy" id="3712"/>
    <lineage>
        <taxon>Eukaryota</taxon>
        <taxon>Viridiplantae</taxon>
        <taxon>Streptophyta</taxon>
        <taxon>Embryophyta</taxon>
        <taxon>Tracheophyta</taxon>
        <taxon>Spermatophyta</taxon>
        <taxon>Magnoliopsida</taxon>
        <taxon>eudicotyledons</taxon>
        <taxon>Gunneridae</taxon>
        <taxon>Pentapetalae</taxon>
        <taxon>rosids</taxon>
        <taxon>malvids</taxon>
        <taxon>Brassicales</taxon>
        <taxon>Brassicaceae</taxon>
        <taxon>Brassiceae</taxon>
        <taxon>Brassica</taxon>
    </lineage>
</organism>
<evidence type="ECO:0000313" key="1">
    <source>
        <dbReference type="EMBL" id="VDD42174.1"/>
    </source>
</evidence>
<proteinExistence type="predicted"/>
<dbReference type="AlphaFoldDB" id="A0A3P6F4F7"/>
<accession>A0A3P6F4F7</accession>
<name>A0A3P6F4F7_BRAOL</name>
<gene>
    <name evidence="1" type="ORF">BOLC5T29721H</name>
</gene>
<protein>
    <submittedName>
        <fullName evidence="1">Uncharacterized protein</fullName>
    </submittedName>
</protein>
<dbReference type="EMBL" id="LR031877">
    <property type="protein sequence ID" value="VDD42174.1"/>
    <property type="molecule type" value="Genomic_DNA"/>
</dbReference>
<sequence>MMARKVGPEEMKLKRVEGLIKMARSLEDAANNFEFVALKDN</sequence>
<reference evidence="1" key="1">
    <citation type="submission" date="2018-11" db="EMBL/GenBank/DDBJ databases">
        <authorList>
            <consortium name="Genoscope - CEA"/>
            <person name="William W."/>
        </authorList>
    </citation>
    <scope>NUCLEOTIDE SEQUENCE</scope>
</reference>